<keyword evidence="3" id="KW-1185">Reference proteome</keyword>
<sequence>MKVLIFIAVILQSVFWIEGSDVPSNPDGPTLSRNLFYPTYPGLYPSISGYPSVYLPPQMFLPANTMLGQCNPYNPIGCQIMGLYPNPISTGTSSTGQPIMPNGGFFIPITSTTTTTVTEEIIDGKDTQ</sequence>
<feature type="signal peptide" evidence="1">
    <location>
        <begin position="1"/>
        <end position="19"/>
    </location>
</feature>
<dbReference type="Proteomes" id="UP001461498">
    <property type="component" value="Unassembled WGS sequence"/>
</dbReference>
<protein>
    <submittedName>
        <fullName evidence="2">Uncharacterized protein</fullName>
    </submittedName>
</protein>
<gene>
    <name evidence="2" type="ORF">O3M35_000233</name>
</gene>
<proteinExistence type="predicted"/>
<reference evidence="2 3" key="1">
    <citation type="submission" date="2022-12" db="EMBL/GenBank/DDBJ databases">
        <title>Chromosome-level genome assembly of true bugs.</title>
        <authorList>
            <person name="Ma L."/>
            <person name="Li H."/>
        </authorList>
    </citation>
    <scope>NUCLEOTIDE SEQUENCE [LARGE SCALE GENOMIC DNA]</scope>
    <source>
        <strain evidence="2">Lab_2022b</strain>
    </source>
</reference>
<keyword evidence="1" id="KW-0732">Signal</keyword>
<evidence type="ECO:0000313" key="3">
    <source>
        <dbReference type="Proteomes" id="UP001461498"/>
    </source>
</evidence>
<comment type="caution">
    <text evidence="2">The sequence shown here is derived from an EMBL/GenBank/DDBJ whole genome shotgun (WGS) entry which is preliminary data.</text>
</comment>
<feature type="chain" id="PRO_5043631893" evidence="1">
    <location>
        <begin position="20"/>
        <end position="128"/>
    </location>
</feature>
<dbReference type="AlphaFoldDB" id="A0AAW1DKT9"/>
<dbReference type="EMBL" id="JAPXFL010000001">
    <property type="protein sequence ID" value="KAK9511609.1"/>
    <property type="molecule type" value="Genomic_DNA"/>
</dbReference>
<accession>A0AAW1DKT9</accession>
<organism evidence="2 3">
    <name type="scientific">Rhynocoris fuscipes</name>
    <dbReference type="NCBI Taxonomy" id="488301"/>
    <lineage>
        <taxon>Eukaryota</taxon>
        <taxon>Metazoa</taxon>
        <taxon>Ecdysozoa</taxon>
        <taxon>Arthropoda</taxon>
        <taxon>Hexapoda</taxon>
        <taxon>Insecta</taxon>
        <taxon>Pterygota</taxon>
        <taxon>Neoptera</taxon>
        <taxon>Paraneoptera</taxon>
        <taxon>Hemiptera</taxon>
        <taxon>Heteroptera</taxon>
        <taxon>Panheteroptera</taxon>
        <taxon>Cimicomorpha</taxon>
        <taxon>Reduviidae</taxon>
        <taxon>Harpactorinae</taxon>
        <taxon>Harpactorini</taxon>
        <taxon>Rhynocoris</taxon>
    </lineage>
</organism>
<evidence type="ECO:0000256" key="1">
    <source>
        <dbReference type="SAM" id="SignalP"/>
    </source>
</evidence>
<name>A0AAW1DKT9_9HEMI</name>
<evidence type="ECO:0000313" key="2">
    <source>
        <dbReference type="EMBL" id="KAK9511609.1"/>
    </source>
</evidence>